<protein>
    <recommendedName>
        <fullName evidence="5">2-oxoglutarate-dependent ethylene/succinate-forming enzyme</fullName>
        <ecNumber evidence="4">1.13.12.19</ecNumber>
        <ecNumber evidence="3">1.14.20.7</ecNumber>
    </recommendedName>
    <alternativeName>
        <fullName evidence="7">2-oxoglutarate dioxygenase (ethylene-forming)</fullName>
    </alternativeName>
    <alternativeName>
        <fullName evidence="8">2-oxoglutarate/L-arginine monooxygenase/decarboxylase (succinate-forming)</fullName>
    </alternativeName>
</protein>
<keyword evidence="6" id="KW-0266">Ethylene biosynthesis</keyword>
<dbReference type="InterPro" id="IPR026992">
    <property type="entry name" value="DIOX_N"/>
</dbReference>
<evidence type="ECO:0000256" key="4">
    <source>
        <dbReference type="ARBA" id="ARBA00012531"/>
    </source>
</evidence>
<sequence length="417" mass="46404">MAMNVEKNRMSKTSNNSAPSVDKMKEIPTVDWLELKTNRAKFMEDLRFALAECGFLILVNAPGLDDEFQQRAFSEVRGFFNAPLEVKEAASIVNSPYIRGYSLPTPGDSGRGQVVEGFQYGFDEAPLCAHDDASHPIHERFFRGPNTWPEPKTLPGFRPALEELNHAYHQLTLQLGELIVESLGEDPEEFRRYFNVEEPYLFASLNHNFSMDAIVADKQDLIREEYAKFNSPVTGAHIDGPPFIALLINDRPGLQVVAGEGQWMNAPVTCRTAEGDYEVPVLPGAVIVNTGGSLMHLSEGRYSATVHRVNTTMIPTGDTRISMPYFLLPKMEGDLVPFGKAAASSAGVAGYDAGRDRGANASANLMRTYPRVTRRWWAKEFEQLRSAQQKEERIETEAAFKLAADRGERHKDSASDA</sequence>
<dbReference type="GO" id="GO:0102276">
    <property type="term" value="F:2-oxoglutarate oxygenase/decarboxylase (ethylene-forming) activity"/>
    <property type="evidence" value="ECO:0007669"/>
    <property type="project" value="UniProtKB-EC"/>
</dbReference>
<feature type="domain" description="Fe2OG dioxygenase" evidence="13">
    <location>
        <begin position="217"/>
        <end position="329"/>
    </location>
</feature>
<dbReference type="EMBL" id="AAVT01000015">
    <property type="protein sequence ID" value="EAW29762.1"/>
    <property type="molecule type" value="Genomic_DNA"/>
</dbReference>
<reference evidence="14 15" key="1">
    <citation type="journal article" date="2010" name="J. Bacteriol.">
        <title>Genome sequence of the oligotrophic marine Gammaproteobacterium HTCC2143, isolated from the Oregon Coast.</title>
        <authorList>
            <person name="Oh H.M."/>
            <person name="Kang I."/>
            <person name="Ferriera S."/>
            <person name="Giovannoni S.J."/>
            <person name="Cho J.C."/>
        </authorList>
    </citation>
    <scope>NUCLEOTIDE SEQUENCE [LARGE SCALE GENOMIC DNA]</scope>
    <source>
        <strain evidence="14 15">HTCC2143</strain>
    </source>
</reference>
<organism evidence="14 15">
    <name type="scientific">marine gamma proteobacterium HTCC2143</name>
    <dbReference type="NCBI Taxonomy" id="247633"/>
    <lineage>
        <taxon>Bacteria</taxon>
        <taxon>Pseudomonadati</taxon>
        <taxon>Pseudomonadota</taxon>
        <taxon>Gammaproteobacteria</taxon>
        <taxon>Cellvibrionales</taxon>
        <taxon>Spongiibacteraceae</taxon>
        <taxon>BD1-7 clade</taxon>
    </lineage>
</organism>
<evidence type="ECO:0000256" key="2">
    <source>
        <dbReference type="ARBA" id="ARBA00004767"/>
    </source>
</evidence>
<dbReference type="InterPro" id="IPR005123">
    <property type="entry name" value="Oxoglu/Fe-dep_dioxygenase_dom"/>
</dbReference>
<evidence type="ECO:0000256" key="7">
    <source>
        <dbReference type="ARBA" id="ARBA00031011"/>
    </source>
</evidence>
<dbReference type="Gene3D" id="2.60.120.330">
    <property type="entry name" value="B-lactam Antibiotic, Isopenicillin N Synthase, Chain"/>
    <property type="match status" value="1"/>
</dbReference>
<comment type="cofactor">
    <cofactor evidence="1">
        <name>Fe(2+)</name>
        <dbReference type="ChEBI" id="CHEBI:29033"/>
    </cofactor>
</comment>
<comment type="caution">
    <text evidence="14">The sequence shown here is derived from an EMBL/GenBank/DDBJ whole genome shotgun (WGS) entry which is preliminary data.</text>
</comment>
<dbReference type="GO" id="GO:0046872">
    <property type="term" value="F:metal ion binding"/>
    <property type="evidence" value="ECO:0007669"/>
    <property type="project" value="UniProtKB-KW"/>
</dbReference>
<dbReference type="PANTHER" id="PTHR47990">
    <property type="entry name" value="2-OXOGLUTARATE (2OG) AND FE(II)-DEPENDENT OXYGENASE SUPERFAMILY PROTEIN-RELATED"/>
    <property type="match status" value="1"/>
</dbReference>
<dbReference type="Pfam" id="PF03171">
    <property type="entry name" value="2OG-FeII_Oxy"/>
    <property type="match status" value="1"/>
</dbReference>
<accession>A0YH93</accession>
<comment type="similarity">
    <text evidence="11">Belongs to the iron/ascorbate-dependent oxidoreductase family.</text>
</comment>
<keyword evidence="11" id="KW-0479">Metal-binding</keyword>
<evidence type="ECO:0000256" key="5">
    <source>
        <dbReference type="ARBA" id="ARBA00019045"/>
    </source>
</evidence>
<dbReference type="Pfam" id="PF14226">
    <property type="entry name" value="DIOX_N"/>
    <property type="match status" value="1"/>
</dbReference>
<evidence type="ECO:0000256" key="1">
    <source>
        <dbReference type="ARBA" id="ARBA00001954"/>
    </source>
</evidence>
<keyword evidence="11" id="KW-0560">Oxidoreductase</keyword>
<dbReference type="InterPro" id="IPR044861">
    <property type="entry name" value="IPNS-like_FE2OG_OXY"/>
</dbReference>
<evidence type="ECO:0000256" key="8">
    <source>
        <dbReference type="ARBA" id="ARBA00031282"/>
    </source>
</evidence>
<evidence type="ECO:0000256" key="11">
    <source>
        <dbReference type="RuleBase" id="RU003682"/>
    </source>
</evidence>
<dbReference type="STRING" id="247633.GP2143_06933"/>
<dbReference type="Proteomes" id="UP000004931">
    <property type="component" value="Unassembled WGS sequence"/>
</dbReference>
<name>A0YH93_9GAMM</name>
<dbReference type="EC" id="1.13.12.19" evidence="4"/>
<comment type="catalytic activity">
    <reaction evidence="9">
        <text>2-oxoglutarate + O2 + 2 H(+) = ethene + 3 CO2 + H2O</text>
        <dbReference type="Rhea" id="RHEA:31523"/>
        <dbReference type="ChEBI" id="CHEBI:15377"/>
        <dbReference type="ChEBI" id="CHEBI:15378"/>
        <dbReference type="ChEBI" id="CHEBI:15379"/>
        <dbReference type="ChEBI" id="CHEBI:16526"/>
        <dbReference type="ChEBI" id="CHEBI:16810"/>
        <dbReference type="ChEBI" id="CHEBI:18153"/>
        <dbReference type="EC" id="1.13.12.19"/>
    </reaction>
</comment>
<proteinExistence type="inferred from homology"/>
<evidence type="ECO:0000256" key="3">
    <source>
        <dbReference type="ARBA" id="ARBA00012293"/>
    </source>
</evidence>
<dbReference type="SUPFAM" id="SSF51197">
    <property type="entry name" value="Clavaminate synthase-like"/>
    <property type="match status" value="1"/>
</dbReference>
<feature type="region of interest" description="Disordered" evidence="12">
    <location>
        <begin position="1"/>
        <end position="21"/>
    </location>
</feature>
<comment type="pathway">
    <text evidence="2">Alkene biosynthesis; ethylene biosynthesis via 2-oxoglutarate.</text>
</comment>
<dbReference type="InterPro" id="IPR027443">
    <property type="entry name" value="IPNS-like_sf"/>
</dbReference>
<evidence type="ECO:0000313" key="14">
    <source>
        <dbReference type="EMBL" id="EAW29762.1"/>
    </source>
</evidence>
<dbReference type="InterPro" id="IPR050231">
    <property type="entry name" value="Iron_ascorbate_oxido_reductase"/>
</dbReference>
<evidence type="ECO:0000256" key="12">
    <source>
        <dbReference type="SAM" id="MobiDB-lite"/>
    </source>
</evidence>
<feature type="region of interest" description="Disordered" evidence="12">
    <location>
        <begin position="398"/>
        <end position="417"/>
    </location>
</feature>
<evidence type="ECO:0000259" key="13">
    <source>
        <dbReference type="PROSITE" id="PS51471"/>
    </source>
</evidence>
<keyword evidence="15" id="KW-1185">Reference proteome</keyword>
<keyword evidence="11" id="KW-0408">Iron</keyword>
<dbReference type="GO" id="GO:0009693">
    <property type="term" value="P:ethylene biosynthetic process"/>
    <property type="evidence" value="ECO:0007669"/>
    <property type="project" value="UniProtKB-KW"/>
</dbReference>
<evidence type="ECO:0000256" key="9">
    <source>
        <dbReference type="ARBA" id="ARBA00047725"/>
    </source>
</evidence>
<dbReference type="eggNOG" id="COG3491">
    <property type="taxonomic scope" value="Bacteria"/>
</dbReference>
<dbReference type="EC" id="1.14.20.7" evidence="3"/>
<dbReference type="AlphaFoldDB" id="A0YH93"/>
<evidence type="ECO:0000256" key="6">
    <source>
        <dbReference type="ARBA" id="ARBA00022666"/>
    </source>
</evidence>
<gene>
    <name evidence="14" type="ORF">GP2143_06933</name>
</gene>
<dbReference type="PROSITE" id="PS51471">
    <property type="entry name" value="FE2OG_OXY"/>
    <property type="match status" value="1"/>
</dbReference>
<comment type="catalytic activity">
    <reaction evidence="10">
        <text>L-arginine + 2-oxoglutarate + O2 = guanidine + L-glutamate 5-semialdehyde + succinate + CO2</text>
        <dbReference type="Rhea" id="RHEA:31535"/>
        <dbReference type="ChEBI" id="CHEBI:15379"/>
        <dbReference type="ChEBI" id="CHEBI:16526"/>
        <dbReference type="ChEBI" id="CHEBI:16810"/>
        <dbReference type="ChEBI" id="CHEBI:30031"/>
        <dbReference type="ChEBI" id="CHEBI:30087"/>
        <dbReference type="ChEBI" id="CHEBI:32682"/>
        <dbReference type="ChEBI" id="CHEBI:58066"/>
        <dbReference type="EC" id="1.14.20.7"/>
    </reaction>
</comment>
<evidence type="ECO:0000313" key="15">
    <source>
        <dbReference type="Proteomes" id="UP000004931"/>
    </source>
</evidence>
<evidence type="ECO:0000256" key="10">
    <source>
        <dbReference type="ARBA" id="ARBA00049359"/>
    </source>
</evidence>